<evidence type="ECO:0000256" key="1">
    <source>
        <dbReference type="ARBA" id="ARBA00022553"/>
    </source>
</evidence>
<feature type="modified residue" description="4-aspartylphosphate" evidence="5">
    <location>
        <position position="54"/>
    </location>
</feature>
<dbReference type="InterPro" id="IPR011006">
    <property type="entry name" value="CheY-like_superfamily"/>
</dbReference>
<dbReference type="InterPro" id="IPR039420">
    <property type="entry name" value="WalR-like"/>
</dbReference>
<evidence type="ECO:0000256" key="4">
    <source>
        <dbReference type="ARBA" id="ARBA00023163"/>
    </source>
</evidence>
<feature type="domain" description="Response regulatory" evidence="7">
    <location>
        <begin position="3"/>
        <end position="120"/>
    </location>
</feature>
<keyword evidence="1 5" id="KW-0597">Phosphoprotein</keyword>
<evidence type="ECO:0000313" key="9">
    <source>
        <dbReference type="Proteomes" id="UP000464597"/>
    </source>
</evidence>
<organism evidence="8 9">
    <name type="scientific">Rathayibacter festucae</name>
    <dbReference type="NCBI Taxonomy" id="110937"/>
    <lineage>
        <taxon>Bacteria</taxon>
        <taxon>Bacillati</taxon>
        <taxon>Actinomycetota</taxon>
        <taxon>Actinomycetes</taxon>
        <taxon>Micrococcales</taxon>
        <taxon>Microbacteriaceae</taxon>
        <taxon>Rathayibacter</taxon>
    </lineage>
</organism>
<dbReference type="PROSITE" id="PS50043">
    <property type="entry name" value="HTH_LUXR_2"/>
    <property type="match status" value="1"/>
</dbReference>
<dbReference type="Pfam" id="PF00072">
    <property type="entry name" value="Response_reg"/>
    <property type="match status" value="1"/>
</dbReference>
<sequence length="213" mass="22321">MIRVAVADDHLLFCSGLEMLIDAEADLHFAGAAYNGAAAIELVLEQKPDVLLLDVRMPVLDGISTTRRLTQHPDIGTRVIILTTHQHDSAIAQALSAGAAGFLVKDASTELLLGTIRAVAAGRTVVAGAADHLPVRDYLPSASTTTPEVLNALSAKEKEIFASAAEGRSIAEIAAAAHLSESTIKSHISSILSKLGLASRLQLVAFAHRHGLV</sequence>
<dbReference type="PRINTS" id="PR00038">
    <property type="entry name" value="HTHLUXR"/>
</dbReference>
<dbReference type="InterPro" id="IPR016032">
    <property type="entry name" value="Sig_transdc_resp-reg_C-effctor"/>
</dbReference>
<evidence type="ECO:0000259" key="6">
    <source>
        <dbReference type="PROSITE" id="PS50043"/>
    </source>
</evidence>
<keyword evidence="8" id="KW-0614">Plasmid</keyword>
<gene>
    <name evidence="8" type="ORF">GSU69_19695</name>
</gene>
<evidence type="ECO:0000256" key="3">
    <source>
        <dbReference type="ARBA" id="ARBA00023125"/>
    </source>
</evidence>
<name>A0ABX6H5I2_9MICO</name>
<dbReference type="InterPro" id="IPR001789">
    <property type="entry name" value="Sig_transdc_resp-reg_receiver"/>
</dbReference>
<dbReference type="PANTHER" id="PTHR43214:SF24">
    <property type="entry name" value="TRANSCRIPTIONAL REGULATORY PROTEIN NARL-RELATED"/>
    <property type="match status" value="1"/>
</dbReference>
<dbReference type="SUPFAM" id="SSF46894">
    <property type="entry name" value="C-terminal effector domain of the bipartite response regulators"/>
    <property type="match status" value="1"/>
</dbReference>
<dbReference type="Gene3D" id="3.40.50.2300">
    <property type="match status" value="1"/>
</dbReference>
<dbReference type="PROSITE" id="PS50110">
    <property type="entry name" value="RESPONSE_REGULATORY"/>
    <property type="match status" value="1"/>
</dbReference>
<evidence type="ECO:0000256" key="5">
    <source>
        <dbReference type="PROSITE-ProRule" id="PRU00169"/>
    </source>
</evidence>
<geneLocation type="plasmid" evidence="8 9">
    <name>unnamed2</name>
</geneLocation>
<keyword evidence="3" id="KW-0238">DNA-binding</keyword>
<dbReference type="PANTHER" id="PTHR43214">
    <property type="entry name" value="TWO-COMPONENT RESPONSE REGULATOR"/>
    <property type="match status" value="1"/>
</dbReference>
<dbReference type="Proteomes" id="UP000464597">
    <property type="component" value="Plasmid unnamed2"/>
</dbReference>
<evidence type="ECO:0000259" key="7">
    <source>
        <dbReference type="PROSITE" id="PS50110"/>
    </source>
</evidence>
<dbReference type="SMART" id="SM00448">
    <property type="entry name" value="REC"/>
    <property type="match status" value="1"/>
</dbReference>
<keyword evidence="2" id="KW-0805">Transcription regulation</keyword>
<dbReference type="SMART" id="SM00421">
    <property type="entry name" value="HTH_LUXR"/>
    <property type="match status" value="1"/>
</dbReference>
<protein>
    <submittedName>
        <fullName evidence="8">Response regulator</fullName>
    </submittedName>
</protein>
<dbReference type="RefSeq" id="WP_159424239.1">
    <property type="nucleotide sequence ID" value="NZ_CP047182.1"/>
</dbReference>
<keyword evidence="4" id="KW-0804">Transcription</keyword>
<dbReference type="CDD" id="cd06170">
    <property type="entry name" value="LuxR_C_like"/>
    <property type="match status" value="1"/>
</dbReference>
<dbReference type="EMBL" id="CP047182">
    <property type="protein sequence ID" value="QHC65079.1"/>
    <property type="molecule type" value="Genomic_DNA"/>
</dbReference>
<feature type="domain" description="HTH luxR-type" evidence="6">
    <location>
        <begin position="146"/>
        <end position="211"/>
    </location>
</feature>
<dbReference type="Pfam" id="PF00196">
    <property type="entry name" value="GerE"/>
    <property type="match status" value="1"/>
</dbReference>
<dbReference type="SUPFAM" id="SSF52172">
    <property type="entry name" value="CheY-like"/>
    <property type="match status" value="1"/>
</dbReference>
<dbReference type="InterPro" id="IPR058245">
    <property type="entry name" value="NreC/VraR/RcsB-like_REC"/>
</dbReference>
<evidence type="ECO:0000256" key="2">
    <source>
        <dbReference type="ARBA" id="ARBA00023015"/>
    </source>
</evidence>
<keyword evidence="9" id="KW-1185">Reference proteome</keyword>
<proteinExistence type="predicted"/>
<dbReference type="CDD" id="cd17535">
    <property type="entry name" value="REC_NarL-like"/>
    <property type="match status" value="1"/>
</dbReference>
<evidence type="ECO:0000313" key="8">
    <source>
        <dbReference type="EMBL" id="QHC65079.1"/>
    </source>
</evidence>
<dbReference type="InterPro" id="IPR000792">
    <property type="entry name" value="Tscrpt_reg_LuxR_C"/>
</dbReference>
<accession>A0ABX6H5I2</accession>
<reference evidence="9" key="1">
    <citation type="submission" date="2019-12" db="EMBL/GenBank/DDBJ databases">
        <title>Complete and draft genome sequences of new strains and members of some known species of the genus Rathayibacter isolated from plants.</title>
        <authorList>
            <person name="Tarlachkov S.V."/>
            <person name="Starodumova I.P."/>
            <person name="Dorofeeva L.V."/>
            <person name="Prisyazhnaya N.V."/>
            <person name="Leyn S."/>
            <person name="Zlamal J."/>
            <person name="Elan M."/>
            <person name="Osterman A.L."/>
            <person name="Nadler S."/>
            <person name="Subbotin S.A."/>
            <person name="Evtushenko L.I."/>
        </authorList>
    </citation>
    <scope>NUCLEOTIDE SEQUENCE [LARGE SCALE GENOMIC DNA]</scope>
    <source>
        <strain evidence="9">VKM Ac-2802</strain>
        <plasmid evidence="9">unnamed2</plasmid>
    </source>
</reference>